<reference evidence="1 2" key="1">
    <citation type="journal article" date="2019" name="Sci. Rep.">
        <title>Orb-weaving spider Araneus ventricosus genome elucidates the spidroin gene catalogue.</title>
        <authorList>
            <person name="Kono N."/>
            <person name="Nakamura H."/>
            <person name="Ohtoshi R."/>
            <person name="Moran D.A.P."/>
            <person name="Shinohara A."/>
            <person name="Yoshida Y."/>
            <person name="Fujiwara M."/>
            <person name="Mori M."/>
            <person name="Tomita M."/>
            <person name="Arakawa K."/>
        </authorList>
    </citation>
    <scope>NUCLEOTIDE SEQUENCE [LARGE SCALE GENOMIC DNA]</scope>
</reference>
<keyword evidence="2" id="KW-1185">Reference proteome</keyword>
<gene>
    <name evidence="1" type="ORF">AVEN_166745_1</name>
</gene>
<dbReference type="AlphaFoldDB" id="A0A4Y2BPQ9"/>
<organism evidence="1 2">
    <name type="scientific">Araneus ventricosus</name>
    <name type="common">Orbweaver spider</name>
    <name type="synonym">Epeira ventricosa</name>
    <dbReference type="NCBI Taxonomy" id="182803"/>
    <lineage>
        <taxon>Eukaryota</taxon>
        <taxon>Metazoa</taxon>
        <taxon>Ecdysozoa</taxon>
        <taxon>Arthropoda</taxon>
        <taxon>Chelicerata</taxon>
        <taxon>Arachnida</taxon>
        <taxon>Araneae</taxon>
        <taxon>Araneomorphae</taxon>
        <taxon>Entelegynae</taxon>
        <taxon>Araneoidea</taxon>
        <taxon>Araneidae</taxon>
        <taxon>Araneus</taxon>
    </lineage>
</organism>
<name>A0A4Y2BPQ9_ARAVE</name>
<evidence type="ECO:0000313" key="1">
    <source>
        <dbReference type="EMBL" id="GBL93697.1"/>
    </source>
</evidence>
<comment type="caution">
    <text evidence="1">The sequence shown here is derived from an EMBL/GenBank/DDBJ whole genome shotgun (WGS) entry which is preliminary data.</text>
</comment>
<accession>A0A4Y2BPQ9</accession>
<proteinExistence type="predicted"/>
<dbReference type="EMBL" id="BGPR01000096">
    <property type="protein sequence ID" value="GBL93697.1"/>
    <property type="molecule type" value="Genomic_DNA"/>
</dbReference>
<dbReference type="Proteomes" id="UP000499080">
    <property type="component" value="Unassembled WGS sequence"/>
</dbReference>
<sequence>MCRDTGLTYQSHEFPLGKNINTRPPTRNVNPVFFRIHPYAHPLINLTPSAQVQMIKKQPIFPEVSSSRCWSWKAQRLHGRSPFTKTLSYILHWTGHSSRLPQIFLATQKFLFAKPPKLIDHWSRSTAETSAFQKVLEVCNGRR</sequence>
<protein>
    <submittedName>
        <fullName evidence="1">Uncharacterized protein</fullName>
    </submittedName>
</protein>
<evidence type="ECO:0000313" key="2">
    <source>
        <dbReference type="Proteomes" id="UP000499080"/>
    </source>
</evidence>